<dbReference type="CDD" id="cd01650">
    <property type="entry name" value="RT_nLTR_like"/>
    <property type="match status" value="1"/>
</dbReference>
<accession>A0A6J0LZL4</accession>
<dbReference type="PANTHER" id="PTHR33116">
    <property type="entry name" value="REVERSE TRANSCRIPTASE ZINC-BINDING DOMAIN-CONTAINING PROTEIN-RELATED-RELATED"/>
    <property type="match status" value="1"/>
</dbReference>
<dbReference type="InterPro" id="IPR036691">
    <property type="entry name" value="Endo/exonu/phosph_ase_sf"/>
</dbReference>
<feature type="compositionally biased region" description="Polar residues" evidence="1">
    <location>
        <begin position="138"/>
        <end position="150"/>
    </location>
</feature>
<dbReference type="SUPFAM" id="SSF57756">
    <property type="entry name" value="Retrovirus zinc finger-like domains"/>
    <property type="match status" value="1"/>
</dbReference>
<sequence length="1749" mass="194563">MQVPAAHRRLIRRRLLAQCSTPSPPREMKKKKPKSSPPRKAPPRAAPANSASPPAKSNPSKIDGEDKLLPAAVEVSDAQFGPVNAIAQLPLCQSDLVSQEETPPLSPKIVIAEESADPSSSHDEEHVKISAGSLEIPTLSSPVTSQTEAVTSDGAASAEGLLCEAGAADANVPHLSSQTATDVLPSPTSVAKPTPVENVSKVVDKTPIVEVVSEDGAVSQAPTEGYLSTDVSPDPKGPLPAPKLSPPTPAPVTDTWCDRAKGKLLSRKGEAFTLPSGEACVKIPNSVIEKNRKSWEPFVLGQFYSDPPTQGTLHNIVNGIWSNQYRDIAVSKMEGFAFLFRIPNAATRARVIKQKLWQIEGQTMFVDKWEPGVVPTKPELTSAPIWLELRKVPLQFFNEDGLERIAGLVGQPRFLHPTTANKTNLEVAKVFTIIDPRKPLPEAVNVQFDSGEISRVLVSSPWMPPVCELCKEIGHIAKRCPTAPKACSLCGSLSHVRAKCTQKPKDGARGKQVSSDAQGRKTRRGRSKDKQHWVQINNPPGGTATVVDVQTGGNTTTETPLLPPVGNKAEPPATGKSFTEVAYQSKLGTVEDLVAGETSGAANHSPQAITRRNSGLSRSSQSDVQPDSSDVESSDSELEEGEFSSLEPDFEVVRNKKRLSEISSLVSVQGLDSKPWMLVGDFNQIREPAEHSKPRSLNLDKRMRDFNQCLLEANLEDLNFRGSSFTWWNKQKSSPIAKKLDRCLVNDAWYFTFPSAVVFFGSPDFSDHAVAAISLEPDRARVKKPFRFYNFLTKNPQFLVMVCENWFSFNVIGSAMFRVSKKLKMLKKHIKDFSRLTYSGIERKTEEAHDKLLQVQASLMNSPTSALASEELKALKEWEVLAKAETEFFFQRSRVNWLEFGDGSSRLFHRYAATRQAINHIHFLTSDDGQRIDSQSGIVQSCVDYFSDLLGSASPPPMFVQSDLDLLFNFRCSQDQIQGFEKMFTAEDIKNAFFSMPRNKTGGPDGYSVEFYIATWDLIGPEITEAILEFFSSGSLLKQWNTASLVLIPKIPNASHPSEFRPISCLNTVYKVISKLLASRLKEILPLMVSKAQSAFLPGRLLAENVLLATDLVNGYNTQNVSPRGMLKVDLRKAFDCIRWDFILGSLRALAVPESFIRLISECLSTASFSIAINGALGGFFNSSRGIRQGDPLSPYLFVLGMECLSRLLASRYDSGDIGYHPRTEPVKISHLMFADDVMVFFDGTSNSLHGIAECLDDFASWSGLTMNAAKTEIYTAGLDHHETSAVAAYGFTKGTFPVRYLGLPLITRKLKISEYAPLIARLTKCFNAWSVKLLSFAGRLQLLKTVIFGIISFWVSAFILPKGCIKNIESLCIRFLWSGNIERKGIAKVSWATVCLPKDEGGLGLRSISVWNQVLCLKFIWILLTSSSSLWADWHHSVHIQSQSFWSIEPLQTDSWAWKRLLKLRPLATQFCKGVLGNGQALSFWYDVWTPLGQLITHIGSQGPRALRLRKDAVIADAINEDVWYLPHPRSQKEVDLHSYLTTITLPLSNDIADSFEWITADSSISVFNSRSTWEAIRPRQEIQQWHDVVWFKGAVPKQAFTMWTANYDRLPTKARLCSWGMQLSPICSFCATAIENREHLFLTCAYSFDVWKEVFIKCRSTPTPFIDWAELLSWMRSPSSKRLVLLRKLAAQSVVFHLWKQRNNLIHNHTSIPAAGVFRMIDKEIKNIISSRRKKKSFRNLMTMWMC</sequence>
<dbReference type="InterPro" id="IPR025558">
    <property type="entry name" value="DUF4283"/>
</dbReference>
<evidence type="ECO:0000313" key="4">
    <source>
        <dbReference type="RefSeq" id="XP_018464826.2"/>
    </source>
</evidence>
<feature type="region of interest" description="Disordered" evidence="1">
    <location>
        <begin position="173"/>
        <end position="195"/>
    </location>
</feature>
<dbReference type="InterPro" id="IPR026960">
    <property type="entry name" value="RVT-Znf"/>
</dbReference>
<name>A0A6J0LZL4_RAPSA</name>
<dbReference type="Pfam" id="PF03372">
    <property type="entry name" value="Exo_endo_phos"/>
    <property type="match status" value="1"/>
</dbReference>
<dbReference type="PROSITE" id="PS50878">
    <property type="entry name" value="RT_POL"/>
    <property type="match status" value="1"/>
</dbReference>
<dbReference type="GeneID" id="108836122"/>
<dbReference type="InterPro" id="IPR005135">
    <property type="entry name" value="Endo/exonuclease/phosphatase"/>
</dbReference>
<feature type="compositionally biased region" description="Polar residues" evidence="1">
    <location>
        <begin position="174"/>
        <end position="191"/>
    </location>
</feature>
<organism evidence="3 4">
    <name type="scientific">Raphanus sativus</name>
    <name type="common">Radish</name>
    <name type="synonym">Raphanus raphanistrum var. sativus</name>
    <dbReference type="NCBI Taxonomy" id="3726"/>
    <lineage>
        <taxon>Eukaryota</taxon>
        <taxon>Viridiplantae</taxon>
        <taxon>Streptophyta</taxon>
        <taxon>Embryophyta</taxon>
        <taxon>Tracheophyta</taxon>
        <taxon>Spermatophyta</taxon>
        <taxon>Magnoliopsida</taxon>
        <taxon>eudicotyledons</taxon>
        <taxon>Gunneridae</taxon>
        <taxon>Pentapetalae</taxon>
        <taxon>rosids</taxon>
        <taxon>malvids</taxon>
        <taxon>Brassicales</taxon>
        <taxon>Brassicaceae</taxon>
        <taxon>Brassiceae</taxon>
        <taxon>Raphanus</taxon>
    </lineage>
</organism>
<feature type="domain" description="Reverse transcriptase" evidence="2">
    <location>
        <begin position="1029"/>
        <end position="1306"/>
    </location>
</feature>
<dbReference type="RefSeq" id="XP_018464826.2">
    <property type="nucleotide sequence ID" value="XM_018609324.2"/>
</dbReference>
<dbReference type="Gene3D" id="4.10.60.10">
    <property type="entry name" value="Zinc finger, CCHC-type"/>
    <property type="match status" value="1"/>
</dbReference>
<feature type="compositionally biased region" description="Basic residues" evidence="1">
    <location>
        <begin position="520"/>
        <end position="529"/>
    </location>
</feature>
<feature type="compositionally biased region" description="Basic residues" evidence="1">
    <location>
        <begin position="1"/>
        <end position="15"/>
    </location>
</feature>
<dbReference type="SUPFAM" id="SSF56219">
    <property type="entry name" value="DNase I-like"/>
    <property type="match status" value="1"/>
</dbReference>
<dbReference type="PANTHER" id="PTHR33116:SF84">
    <property type="entry name" value="RNA-DIRECTED DNA POLYMERASE"/>
    <property type="match status" value="1"/>
</dbReference>
<evidence type="ECO:0000259" key="2">
    <source>
        <dbReference type="PROSITE" id="PS50878"/>
    </source>
</evidence>
<reference evidence="3" key="1">
    <citation type="journal article" date="2019" name="Database">
        <title>The radish genome database (RadishGD): an integrated information resource for radish genomics.</title>
        <authorList>
            <person name="Yu H.J."/>
            <person name="Baek S."/>
            <person name="Lee Y.J."/>
            <person name="Cho A."/>
            <person name="Mun J.H."/>
        </authorList>
    </citation>
    <scope>NUCLEOTIDE SEQUENCE [LARGE SCALE GENOMIC DNA]</scope>
    <source>
        <strain evidence="3">cv. WK10039</strain>
    </source>
</reference>
<proteinExistence type="predicted"/>
<feature type="region of interest" description="Disordered" evidence="1">
    <location>
        <begin position="114"/>
        <end position="155"/>
    </location>
</feature>
<dbReference type="InterPro" id="IPR000477">
    <property type="entry name" value="RT_dom"/>
</dbReference>
<dbReference type="SMART" id="SM00343">
    <property type="entry name" value="ZnF_C2HC"/>
    <property type="match status" value="2"/>
</dbReference>
<dbReference type="Pfam" id="PF14111">
    <property type="entry name" value="DUF4283"/>
    <property type="match status" value="1"/>
</dbReference>
<dbReference type="Proteomes" id="UP000504610">
    <property type="component" value="Chromosome 2"/>
</dbReference>
<keyword evidence="3" id="KW-1185">Reference proteome</keyword>
<feature type="region of interest" description="Disordered" evidence="1">
    <location>
        <begin position="1"/>
        <end position="69"/>
    </location>
</feature>
<dbReference type="GO" id="GO:0003676">
    <property type="term" value="F:nucleic acid binding"/>
    <property type="evidence" value="ECO:0007669"/>
    <property type="project" value="InterPro"/>
</dbReference>
<feature type="compositionally biased region" description="Low complexity" evidence="1">
    <location>
        <begin position="46"/>
        <end position="61"/>
    </location>
</feature>
<dbReference type="Pfam" id="PF13966">
    <property type="entry name" value="zf-RVT"/>
    <property type="match status" value="1"/>
</dbReference>
<dbReference type="OrthoDB" id="6625457at2759"/>
<feature type="region of interest" description="Disordered" evidence="1">
    <location>
        <begin position="214"/>
        <end position="253"/>
    </location>
</feature>
<dbReference type="InterPro" id="IPR001878">
    <property type="entry name" value="Znf_CCHC"/>
</dbReference>
<feature type="region of interest" description="Disordered" evidence="1">
    <location>
        <begin position="501"/>
        <end position="575"/>
    </location>
</feature>
<feature type="region of interest" description="Disordered" evidence="1">
    <location>
        <begin position="598"/>
        <end position="645"/>
    </location>
</feature>
<dbReference type="Pfam" id="PF00078">
    <property type="entry name" value="RVT_1"/>
    <property type="match status" value="1"/>
</dbReference>
<protein>
    <submittedName>
        <fullName evidence="4">Uncharacterized protein LOC108836122</fullName>
    </submittedName>
</protein>
<evidence type="ECO:0000313" key="3">
    <source>
        <dbReference type="Proteomes" id="UP000504610"/>
    </source>
</evidence>
<dbReference type="KEGG" id="rsz:108836122"/>
<dbReference type="GO" id="GO:0008270">
    <property type="term" value="F:zinc ion binding"/>
    <property type="evidence" value="ECO:0007669"/>
    <property type="project" value="InterPro"/>
</dbReference>
<gene>
    <name evidence="4" type="primary">LOC108836122</name>
</gene>
<dbReference type="InterPro" id="IPR036875">
    <property type="entry name" value="Znf_CCHC_sf"/>
</dbReference>
<evidence type="ECO:0000256" key="1">
    <source>
        <dbReference type="SAM" id="MobiDB-lite"/>
    </source>
</evidence>
<feature type="compositionally biased region" description="Acidic residues" evidence="1">
    <location>
        <begin position="629"/>
        <end position="642"/>
    </location>
</feature>
<dbReference type="GO" id="GO:0003824">
    <property type="term" value="F:catalytic activity"/>
    <property type="evidence" value="ECO:0007669"/>
    <property type="project" value="InterPro"/>
</dbReference>
<feature type="compositionally biased region" description="Low complexity" evidence="1">
    <location>
        <begin position="617"/>
        <end position="628"/>
    </location>
</feature>
<reference evidence="4" key="2">
    <citation type="submission" date="2025-08" db="UniProtKB">
        <authorList>
            <consortium name="RefSeq"/>
        </authorList>
    </citation>
    <scope>IDENTIFICATION</scope>
    <source>
        <tissue evidence="4">Leaf</tissue>
    </source>
</reference>
<dbReference type="Gene3D" id="3.60.10.10">
    <property type="entry name" value="Endonuclease/exonuclease/phosphatase"/>
    <property type="match status" value="1"/>
</dbReference>
<feature type="compositionally biased region" description="Polar residues" evidence="1">
    <location>
        <begin position="600"/>
        <end position="616"/>
    </location>
</feature>
<feature type="compositionally biased region" description="Pro residues" evidence="1">
    <location>
        <begin position="235"/>
        <end position="250"/>
    </location>
</feature>